<feature type="active site" description="Nucleophile" evidence="4">
    <location>
        <position position="309"/>
    </location>
</feature>
<feature type="signal peptide" evidence="6">
    <location>
        <begin position="1"/>
        <end position="22"/>
    </location>
</feature>
<evidence type="ECO:0000256" key="6">
    <source>
        <dbReference type="SAM" id="SignalP"/>
    </source>
</evidence>
<dbReference type="InterPro" id="IPR043146">
    <property type="entry name" value="Penicillin_amidase_N_B-knob"/>
</dbReference>
<dbReference type="Gene3D" id="3.60.20.10">
    <property type="entry name" value="Glutamine Phosphoribosylpyrophosphate, subunit 1, domain 1"/>
    <property type="match status" value="1"/>
</dbReference>
<dbReference type="MEROPS" id="S45.001"/>
<dbReference type="Gene3D" id="1.10.287.150">
    <property type="match status" value="1"/>
</dbReference>
<dbReference type="PANTHER" id="PTHR34218:SF4">
    <property type="entry name" value="ACYL-HOMOSERINE LACTONE ACYLASE QUIP"/>
    <property type="match status" value="1"/>
</dbReference>
<protein>
    <submittedName>
        <fullName evidence="7">Penicillin G acylase</fullName>
    </submittedName>
</protein>
<organism evidence="7 8">
    <name type="scientific">Thauera aminoaromatica S2</name>
    <dbReference type="NCBI Taxonomy" id="1234381"/>
    <lineage>
        <taxon>Bacteria</taxon>
        <taxon>Pseudomonadati</taxon>
        <taxon>Pseudomonadota</taxon>
        <taxon>Betaproteobacteria</taxon>
        <taxon>Rhodocyclales</taxon>
        <taxon>Zoogloeaceae</taxon>
        <taxon>Thauera</taxon>
    </lineage>
</organism>
<comment type="cofactor">
    <cofactor evidence="5">
        <name>Ca(2+)</name>
        <dbReference type="ChEBI" id="CHEBI:29108"/>
    </cofactor>
    <text evidence="5">Binds 1 Ca(2+) ion per dimer.</text>
</comment>
<accession>N6YV20</accession>
<dbReference type="EMBL" id="AMXD01000037">
    <property type="protein sequence ID" value="ENO86262.1"/>
    <property type="molecule type" value="Genomic_DNA"/>
</dbReference>
<keyword evidence="6" id="KW-0732">Signal</keyword>
<feature type="binding site" evidence="5">
    <location>
        <position position="383"/>
    </location>
    <ligand>
        <name>Ca(2+)</name>
        <dbReference type="ChEBI" id="CHEBI:29108"/>
    </ligand>
</feature>
<dbReference type="GO" id="GO:0016811">
    <property type="term" value="F:hydrolase activity, acting on carbon-nitrogen (but not peptide) bonds, in linear amides"/>
    <property type="evidence" value="ECO:0007669"/>
    <property type="project" value="InterPro"/>
</dbReference>
<dbReference type="PANTHER" id="PTHR34218">
    <property type="entry name" value="PEPTIDASE S45 PENICILLIN AMIDASE"/>
    <property type="match status" value="1"/>
</dbReference>
<dbReference type="RefSeq" id="WP_004304838.1">
    <property type="nucleotide sequence ID" value="NZ_AMXD01000037.1"/>
</dbReference>
<dbReference type="InterPro" id="IPR023343">
    <property type="entry name" value="Penicillin_amidase_dom1"/>
</dbReference>
<dbReference type="GO" id="GO:0046872">
    <property type="term" value="F:metal ion binding"/>
    <property type="evidence" value="ECO:0007669"/>
    <property type="project" value="UniProtKB-KW"/>
</dbReference>
<feature type="binding site" evidence="5">
    <location>
        <position position="195"/>
    </location>
    <ligand>
        <name>Ca(2+)</name>
        <dbReference type="ChEBI" id="CHEBI:29108"/>
    </ligand>
</feature>
<dbReference type="InterPro" id="IPR043147">
    <property type="entry name" value="Penicillin_amidase_A-knob"/>
</dbReference>
<feature type="binding site" evidence="5">
    <location>
        <position position="560"/>
    </location>
    <ligand>
        <name>Ca(2+)</name>
        <dbReference type="ChEBI" id="CHEBI:29108"/>
    </ligand>
</feature>
<dbReference type="Proteomes" id="UP000013042">
    <property type="component" value="Unassembled WGS sequence"/>
</dbReference>
<proteinExistence type="inferred from homology"/>
<gene>
    <name evidence="7" type="ORF">C665_07985</name>
</gene>
<keyword evidence="3" id="KW-0865">Zymogen</keyword>
<evidence type="ECO:0000256" key="2">
    <source>
        <dbReference type="ARBA" id="ARBA00022801"/>
    </source>
</evidence>
<reference evidence="7 8" key="1">
    <citation type="submission" date="2012-09" db="EMBL/GenBank/DDBJ databases">
        <title>Draft Genome Sequences of 6 Strains from Genus Thauera.</title>
        <authorList>
            <person name="Liu B."/>
            <person name="Shapleigh J.P."/>
            <person name="Frostegard A.H."/>
        </authorList>
    </citation>
    <scope>NUCLEOTIDE SEQUENCE [LARGE SCALE GENOMIC DNA]</scope>
    <source>
        <strain evidence="7 8">S2</strain>
    </source>
</reference>
<keyword evidence="5" id="KW-0106">Calcium</keyword>
<dbReference type="GO" id="GO:0017000">
    <property type="term" value="P:antibiotic biosynthetic process"/>
    <property type="evidence" value="ECO:0007669"/>
    <property type="project" value="InterPro"/>
</dbReference>
<sequence>MQNHARTRRAAGSLLAITVALGGLSFPCASSFAESAVRPAVAAKGTADTVTIRRDSYGVPHVYANSEFGLFYGYGHSVAQDRLFQMEMARRSTQGTVAEVLGDKFLAFDKATRANYWPASIHGQIARLPKVDRDILEGYAAGMNAWLARVKADPETWMPKQFRDFGFEPGPWTAYDVAMVFVGTMANRFSDFNTELDNLALRTALIDKHGEAKGKQIFDQLKWIVDPETPTTIAPEEGEYAVSLATRAAAAPLAYALPRYDDVPPTLARLAKTPDGALAGGTPEAQRELLLAELGTLGMTGQAGFPAASNMWIIGRKLARGASSILLNGPQFGWFSPAYTYGIGLHGAGFDLVGNTPFAYPSVLFGTNGRISWGSTAGFGDGVDIFVEKLDPADPTRYQHKGEWRTMEKRTETIAVKGGEAVTLDVFRTVHGMVVKSDPARGVAYAKQRTWDGLELQSLMAWTRKGQSQNWAQWLKQAERHALTINWYYADADGNIGYAHTGKYPERKPGHDLRLPVPGTGEMDWNGLLSFDTNPKIYNPRQGYIANWNNPPIKGYPNPDMIWLSWGAADRLNELEERLRAKGPMDAEGMWSLLKPTSLADVNARYFLPVLRDAVAPLPVGDARKALVAALQDWDGMNADDNRDGVYDHAAPAILDAWLGAMLKATFADEVPADFMRYFGATGYPTPDRPPAGSINIQVGTKLLYQVLRGKSASVPQQYDFLNGRDALDVVREALGQAADKLAAEYGGAAPANWKVPVARLRYFTNNFMGIPQALEIEGAQTHVVMNRGTENNMVALGGGAVRAWDVLGPGQSGFIDLQGMRSQHYADQLELFDTFGRKALPWSARDVRRATQSVERLVLPKR</sequence>
<keyword evidence="2" id="KW-0378">Hydrolase</keyword>
<dbReference type="AlphaFoldDB" id="N6YV20"/>
<feature type="binding site" evidence="5">
    <location>
        <position position="384"/>
    </location>
    <ligand>
        <name>Ca(2+)</name>
        <dbReference type="ChEBI" id="CHEBI:29108"/>
    </ligand>
</feature>
<dbReference type="Gene3D" id="2.30.120.10">
    <property type="match status" value="1"/>
</dbReference>
<dbReference type="Gene3D" id="1.10.1400.10">
    <property type="match status" value="1"/>
</dbReference>
<evidence type="ECO:0000256" key="1">
    <source>
        <dbReference type="ARBA" id="ARBA00006586"/>
    </source>
</evidence>
<dbReference type="Pfam" id="PF01804">
    <property type="entry name" value="Penicil_amidase"/>
    <property type="match status" value="1"/>
</dbReference>
<comment type="similarity">
    <text evidence="1">Belongs to the peptidase S45 family.</text>
</comment>
<evidence type="ECO:0000256" key="5">
    <source>
        <dbReference type="PIRSR" id="PIRSR001227-2"/>
    </source>
</evidence>
<evidence type="ECO:0000313" key="7">
    <source>
        <dbReference type="EMBL" id="ENO86262.1"/>
    </source>
</evidence>
<evidence type="ECO:0000256" key="4">
    <source>
        <dbReference type="PIRSR" id="PIRSR001227-1"/>
    </source>
</evidence>
<dbReference type="InterPro" id="IPR014395">
    <property type="entry name" value="Pen/GL7ACA/AHL_acylase"/>
</dbReference>
<dbReference type="InterPro" id="IPR029055">
    <property type="entry name" value="Ntn_hydrolases_N"/>
</dbReference>
<comment type="caution">
    <text evidence="7">The sequence shown here is derived from an EMBL/GenBank/DDBJ whole genome shotgun (WGS) entry which is preliminary data.</text>
</comment>
<evidence type="ECO:0000256" key="3">
    <source>
        <dbReference type="ARBA" id="ARBA00023145"/>
    </source>
</evidence>
<dbReference type="InterPro" id="IPR002692">
    <property type="entry name" value="S45"/>
</dbReference>
<keyword evidence="5" id="KW-0479">Metal-binding</keyword>
<name>N6YV20_THASP</name>
<dbReference type="Gene3D" id="1.10.439.10">
    <property type="entry name" value="Penicillin Amidohydrolase, domain 1"/>
    <property type="match status" value="1"/>
</dbReference>
<dbReference type="SUPFAM" id="SSF56235">
    <property type="entry name" value="N-terminal nucleophile aminohydrolases (Ntn hydrolases)"/>
    <property type="match status" value="1"/>
</dbReference>
<feature type="binding site" evidence="5">
    <location>
        <position position="381"/>
    </location>
    <ligand>
        <name>Ca(2+)</name>
        <dbReference type="ChEBI" id="CHEBI:29108"/>
    </ligand>
</feature>
<dbReference type="PIRSF" id="PIRSF001227">
    <property type="entry name" value="Pen_acylase"/>
    <property type="match status" value="1"/>
</dbReference>
<feature type="chain" id="PRO_5004129205" evidence="6">
    <location>
        <begin position="23"/>
        <end position="863"/>
    </location>
</feature>
<evidence type="ECO:0000313" key="8">
    <source>
        <dbReference type="Proteomes" id="UP000013042"/>
    </source>
</evidence>